<name>G4RDK1_PELHB</name>
<evidence type="ECO:0000313" key="1">
    <source>
        <dbReference type="EMBL" id="AEQ51802.1"/>
    </source>
</evidence>
<sequence length="44" mass="4880">MGLPLWVHPYRARNVLRIARRWSMRGAMSGPAQAAPEGAVTIFS</sequence>
<dbReference type="EMBL" id="CP003075">
    <property type="protein sequence ID" value="AEQ51802.1"/>
    <property type="molecule type" value="Genomic_DNA"/>
</dbReference>
<protein>
    <submittedName>
        <fullName evidence="1">Uncharacterized protein</fullName>
    </submittedName>
</protein>
<gene>
    <name evidence="1" type="ordered locus">KKY_1790</name>
</gene>
<dbReference type="KEGG" id="phl:KKY_1790"/>
<dbReference type="AlphaFoldDB" id="G4RDK1"/>
<proteinExistence type="predicted"/>
<accession>G4RDK1</accession>
<organism evidence="1 2">
    <name type="scientific">Pelagibacterium halotolerans (strain DSM 22347 / JCM 15775 / CGMCC 1.7692 / B2)</name>
    <dbReference type="NCBI Taxonomy" id="1082931"/>
    <lineage>
        <taxon>Bacteria</taxon>
        <taxon>Pseudomonadati</taxon>
        <taxon>Pseudomonadota</taxon>
        <taxon>Alphaproteobacteria</taxon>
        <taxon>Hyphomicrobiales</taxon>
        <taxon>Devosiaceae</taxon>
        <taxon>Pelagibacterium</taxon>
    </lineage>
</organism>
<keyword evidence="2" id="KW-1185">Reference proteome</keyword>
<dbReference type="HOGENOM" id="CLU_3219818_0_0_5"/>
<evidence type="ECO:0000313" key="2">
    <source>
        <dbReference type="Proteomes" id="UP000008850"/>
    </source>
</evidence>
<dbReference type="Proteomes" id="UP000008850">
    <property type="component" value="Chromosome"/>
</dbReference>
<reference evidence="1 2" key="1">
    <citation type="journal article" date="2012" name="J. Bacteriol.">
        <title>Complete genome sequence of Pelagibacterium halotolerans B2T.</title>
        <authorList>
            <person name="Huo Y.Y."/>
            <person name="Cheng H."/>
            <person name="Han X.F."/>
            <person name="Jiang X.W."/>
            <person name="Sun C."/>
            <person name="Zhang X.Q."/>
            <person name="Zhu X.F."/>
            <person name="Liu Y.F."/>
            <person name="Li P.F."/>
            <person name="Ni P.X."/>
            <person name="Wu M."/>
        </authorList>
    </citation>
    <scope>NUCLEOTIDE SEQUENCE [LARGE SCALE GENOMIC DNA]</scope>
    <source>
        <strain evidence="2">DSM 22347 / JCM 15775 / CGMCC 1.7692 / B2</strain>
    </source>
</reference>